<dbReference type="SMART" id="SM00128">
    <property type="entry name" value="IPPc"/>
    <property type="match status" value="1"/>
</dbReference>
<name>L2GXX9_VAVCU</name>
<gene>
    <name evidence="3" type="ORF">VCUG_00391</name>
</gene>
<protein>
    <recommendedName>
        <fullName evidence="2">Inositol polyphosphate-related phosphatase domain-containing protein</fullName>
    </recommendedName>
</protein>
<dbReference type="InterPro" id="IPR036691">
    <property type="entry name" value="Endo/exonu/phosph_ase_sf"/>
</dbReference>
<dbReference type="GO" id="GO:0004439">
    <property type="term" value="F:phosphatidylinositol-4,5-bisphosphate 5-phosphatase activity"/>
    <property type="evidence" value="ECO:0007669"/>
    <property type="project" value="TreeGrafter"/>
</dbReference>
<evidence type="ECO:0000313" key="3">
    <source>
        <dbReference type="EMBL" id="ELA48153.1"/>
    </source>
</evidence>
<dbReference type="STRING" id="948595.L2GXX9"/>
<organism evidence="3 4">
    <name type="scientific">Vavraia culicis (isolate floridensis)</name>
    <name type="common">Microsporidian parasite</name>
    <dbReference type="NCBI Taxonomy" id="948595"/>
    <lineage>
        <taxon>Eukaryota</taxon>
        <taxon>Fungi</taxon>
        <taxon>Fungi incertae sedis</taxon>
        <taxon>Microsporidia</taxon>
        <taxon>Pleistophoridae</taxon>
        <taxon>Vavraia</taxon>
    </lineage>
</organism>
<dbReference type="InterPro" id="IPR046985">
    <property type="entry name" value="IP5"/>
</dbReference>
<dbReference type="PANTHER" id="PTHR11200">
    <property type="entry name" value="INOSITOL 5-PHOSPHATASE"/>
    <property type="match status" value="1"/>
</dbReference>
<dbReference type="AlphaFoldDB" id="L2GXX9"/>
<sequence length="347" mass="41156">MDIFILTWNVQKGRNYLIDLHRILRENKADTVYIALQEAHNFIIPWAIQKLFLNFFFKAYKYRETERFCGLVTIILSKYRIWTSNTFVPLPNLYFSKGAIVTNLTINYTNILLVNLHLQHGVGHEALRINQMKRIVRSVEGHFSYIFVCGDFNTRVDVKKIRTSFDLDEFGMLSNLYTKICQKRSRNVTADKEWMNTYNTCMEKFKKADQMNAFKLIFCLDEFDVRFLPSYKYHTATDAYNLRQTPSWCDRILFKTVNELECMLYRSDTLIATSDHKPVMAQFWIRDGFELKSMNKVAKRVYSSFYMGHTVRFIYNNFILVLITLIFVLQHFFIELRGRFSAGDQAV</sequence>
<keyword evidence="1" id="KW-0812">Transmembrane</keyword>
<keyword evidence="4" id="KW-1185">Reference proteome</keyword>
<keyword evidence="1" id="KW-0472">Membrane</keyword>
<dbReference type="Proteomes" id="UP000011081">
    <property type="component" value="Unassembled WGS sequence"/>
</dbReference>
<dbReference type="OMA" id="SLIEYNC"/>
<evidence type="ECO:0000256" key="1">
    <source>
        <dbReference type="SAM" id="Phobius"/>
    </source>
</evidence>
<dbReference type="SUPFAM" id="SSF56219">
    <property type="entry name" value="DNase I-like"/>
    <property type="match status" value="1"/>
</dbReference>
<reference evidence="4" key="1">
    <citation type="submission" date="2011-03" db="EMBL/GenBank/DDBJ databases">
        <title>The genome sequence of Vavraia culicis strain floridensis.</title>
        <authorList>
            <consortium name="The Broad Institute Genome Sequencing Platform"/>
            <person name="Cuomo C."/>
            <person name="Becnel J."/>
            <person name="Sanscrainte N."/>
            <person name="Young S.K."/>
            <person name="Zeng Q."/>
            <person name="Gargeya S."/>
            <person name="Fitzgerald M."/>
            <person name="Haas B."/>
            <person name="Abouelleil A."/>
            <person name="Alvarado L."/>
            <person name="Arachchi H.M."/>
            <person name="Berlin A."/>
            <person name="Chapman S.B."/>
            <person name="Gearin G."/>
            <person name="Goldberg J."/>
            <person name="Griggs A."/>
            <person name="Gujja S."/>
            <person name="Hansen M."/>
            <person name="Heiman D."/>
            <person name="Howarth C."/>
            <person name="Larimer J."/>
            <person name="Lui A."/>
            <person name="MacDonald P.J.P."/>
            <person name="McCowen C."/>
            <person name="Montmayeur A."/>
            <person name="Murphy C."/>
            <person name="Neiman D."/>
            <person name="Pearson M."/>
            <person name="Priest M."/>
            <person name="Roberts A."/>
            <person name="Saif S."/>
            <person name="Shea T."/>
            <person name="Sisk P."/>
            <person name="Stolte C."/>
            <person name="Sykes S."/>
            <person name="Wortman J."/>
            <person name="Nusbaum C."/>
            <person name="Birren B."/>
        </authorList>
    </citation>
    <scope>NUCLEOTIDE SEQUENCE [LARGE SCALE GENOMIC DNA]</scope>
    <source>
        <strain evidence="4">floridensis</strain>
    </source>
</reference>
<keyword evidence="1" id="KW-1133">Transmembrane helix</keyword>
<dbReference type="VEuPathDB" id="MicrosporidiaDB:VCUG_00391"/>
<dbReference type="InterPro" id="IPR000300">
    <property type="entry name" value="IPPc"/>
</dbReference>
<dbReference type="Pfam" id="PF22669">
    <property type="entry name" value="Exo_endo_phos2"/>
    <property type="match status" value="1"/>
</dbReference>
<accession>L2GXX9</accession>
<evidence type="ECO:0000313" key="4">
    <source>
        <dbReference type="Proteomes" id="UP000011081"/>
    </source>
</evidence>
<dbReference type="Gene3D" id="3.60.10.10">
    <property type="entry name" value="Endonuclease/exonuclease/phosphatase"/>
    <property type="match status" value="1"/>
</dbReference>
<evidence type="ECO:0000259" key="2">
    <source>
        <dbReference type="SMART" id="SM00128"/>
    </source>
</evidence>
<dbReference type="OrthoDB" id="62798at2759"/>
<proteinExistence type="predicted"/>
<dbReference type="InParanoid" id="L2GXX9"/>
<dbReference type="RefSeq" id="XP_008073409.1">
    <property type="nucleotide sequence ID" value="XM_008075218.1"/>
</dbReference>
<feature type="transmembrane region" description="Helical" evidence="1">
    <location>
        <begin position="313"/>
        <end position="334"/>
    </location>
</feature>
<feature type="domain" description="Inositol polyphosphate-related phosphatase" evidence="2">
    <location>
        <begin position="1"/>
        <end position="292"/>
    </location>
</feature>
<dbReference type="HOGENOM" id="CLU_799734_0_0_1"/>
<dbReference type="GeneID" id="19878278"/>
<dbReference type="GO" id="GO:0046856">
    <property type="term" value="P:phosphatidylinositol dephosphorylation"/>
    <property type="evidence" value="ECO:0007669"/>
    <property type="project" value="InterPro"/>
</dbReference>
<dbReference type="EMBL" id="GL877407">
    <property type="protein sequence ID" value="ELA48153.1"/>
    <property type="molecule type" value="Genomic_DNA"/>
</dbReference>